<dbReference type="EMBL" id="VNJI01000011">
    <property type="protein sequence ID" value="TVY09936.1"/>
    <property type="molecule type" value="Genomic_DNA"/>
</dbReference>
<dbReference type="Proteomes" id="UP000317036">
    <property type="component" value="Unassembled WGS sequence"/>
</dbReference>
<dbReference type="InterPro" id="IPR002694">
    <property type="entry name" value="Znf_CHC2"/>
</dbReference>
<dbReference type="InterPro" id="IPR036977">
    <property type="entry name" value="DNA_primase_Znf_CHC2"/>
</dbReference>
<sequence length="642" mass="74506">MKLLLDTVEYKSKPDKIEVKKVNNRIINNIVDISTQELAQEIVKGKTFVPALIDKKINGKVRRSINSWSSQEIVCLDFDDGMRLDEAVMEFSDTAAFIYTTFNHTDDHHKFRVVFVLDETIDDYSVFSDLIGTLLAKYPMADKSCSDGSRMFFGGNEIIELDYNNKLIVSDYIDKSKIYTSDFCRAGVFSTKDTLIPNNIIGRKNPPSHEKVSNHKELSNVLDDYVQIANITHEFTHINDAYDFLYKQDLTDYLVRYNHLDDDSYKFRCLFHEDKSPSASIFRDVKTDNYMYKCHSKECGFTGNIVRVVERLTGLKRVEAYKLLCKQFNIHLIETEWQKQQKEIMDHNIHILTSSGLKDEHPELYKRIKRYIPLLIMMNLLAKQYIGTNTLREIEVNMFSASKSYLSEMARDLSDMISNAYSNDLEYVKINSDIKEISKRIDLFAFLGVLEKIHINELPKELYQIATFEREKKMKGNGNREVNFQNFYSMPEYGDQLMTSANLKAIEFKENNMAMTGFGREMVIRGMNKDEADKVYPMLSNVELSKQSNEISEYIKKKFVDKIEQNGWVSESEILDELVKENLEKTNGEIKGKTRSMKNIKKSLNELVDGYGLKRERLSKKLVKLLGIEGMVNGYPFVIYKV</sequence>
<gene>
    <name evidence="2" type="ORF">FPZ49_11230</name>
</gene>
<name>A0A559KCR8_9BACL</name>
<dbReference type="OrthoDB" id="581132at2"/>
<comment type="caution">
    <text evidence="2">The sequence shown here is derived from an EMBL/GenBank/DDBJ whole genome shotgun (WGS) entry which is preliminary data.</text>
</comment>
<reference evidence="2 3" key="1">
    <citation type="submission" date="2019-07" db="EMBL/GenBank/DDBJ databases">
        <authorList>
            <person name="Kim J."/>
        </authorList>
    </citation>
    <scope>NUCLEOTIDE SEQUENCE [LARGE SCALE GENOMIC DNA]</scope>
    <source>
        <strain evidence="2 3">JC52</strain>
    </source>
</reference>
<feature type="domain" description="Zinc finger CHC2-type" evidence="1">
    <location>
        <begin position="265"/>
        <end position="325"/>
    </location>
</feature>
<protein>
    <recommendedName>
        <fullName evidence="1">Zinc finger CHC2-type domain-containing protein</fullName>
    </recommendedName>
</protein>
<dbReference type="Gene3D" id="3.90.580.10">
    <property type="entry name" value="Zinc finger, CHC2-type domain"/>
    <property type="match status" value="1"/>
</dbReference>
<evidence type="ECO:0000313" key="2">
    <source>
        <dbReference type="EMBL" id="TVY09936.1"/>
    </source>
</evidence>
<dbReference type="GO" id="GO:0003677">
    <property type="term" value="F:DNA binding"/>
    <property type="evidence" value="ECO:0007669"/>
    <property type="project" value="InterPro"/>
</dbReference>
<dbReference type="SUPFAM" id="SSF57783">
    <property type="entry name" value="Zinc beta-ribbon"/>
    <property type="match status" value="1"/>
</dbReference>
<evidence type="ECO:0000313" key="3">
    <source>
        <dbReference type="Proteomes" id="UP000317036"/>
    </source>
</evidence>
<dbReference type="Pfam" id="PF01807">
    <property type="entry name" value="Zn_ribbon_DnaG"/>
    <property type="match status" value="1"/>
</dbReference>
<dbReference type="SMART" id="SM00400">
    <property type="entry name" value="ZnF_CHCC"/>
    <property type="match status" value="1"/>
</dbReference>
<evidence type="ECO:0000259" key="1">
    <source>
        <dbReference type="SMART" id="SM00400"/>
    </source>
</evidence>
<dbReference type="GO" id="GO:0003899">
    <property type="term" value="F:DNA-directed RNA polymerase activity"/>
    <property type="evidence" value="ECO:0007669"/>
    <property type="project" value="InterPro"/>
</dbReference>
<dbReference type="GO" id="GO:0006260">
    <property type="term" value="P:DNA replication"/>
    <property type="evidence" value="ECO:0007669"/>
    <property type="project" value="InterPro"/>
</dbReference>
<dbReference type="GO" id="GO:0008270">
    <property type="term" value="F:zinc ion binding"/>
    <property type="evidence" value="ECO:0007669"/>
    <property type="project" value="InterPro"/>
</dbReference>
<organism evidence="2 3">
    <name type="scientific">Paenibacillus cremeus</name>
    <dbReference type="NCBI Taxonomy" id="2163881"/>
    <lineage>
        <taxon>Bacteria</taxon>
        <taxon>Bacillati</taxon>
        <taxon>Bacillota</taxon>
        <taxon>Bacilli</taxon>
        <taxon>Bacillales</taxon>
        <taxon>Paenibacillaceae</taxon>
        <taxon>Paenibacillus</taxon>
    </lineage>
</organism>
<dbReference type="RefSeq" id="WP_144846536.1">
    <property type="nucleotide sequence ID" value="NZ_VNJI01000011.1"/>
</dbReference>
<dbReference type="AlphaFoldDB" id="A0A559KCR8"/>
<proteinExistence type="predicted"/>
<accession>A0A559KCR8</accession>
<keyword evidence="3" id="KW-1185">Reference proteome</keyword>